<gene>
    <name evidence="1" type="ORF">GP2143_03203</name>
</gene>
<protein>
    <recommendedName>
        <fullName evidence="3">DNA primase/polymerase bifunctional N-terminal domain-containing protein</fullName>
    </recommendedName>
</protein>
<dbReference type="STRING" id="247633.GP2143_03203"/>
<reference evidence="1 2" key="1">
    <citation type="journal article" date="2010" name="J. Bacteriol.">
        <title>Genome sequence of the oligotrophic marine Gammaproteobacterium HTCC2143, isolated from the Oregon Coast.</title>
        <authorList>
            <person name="Oh H.M."/>
            <person name="Kang I."/>
            <person name="Ferriera S."/>
            <person name="Giovannoni S.J."/>
            <person name="Cho J.C."/>
        </authorList>
    </citation>
    <scope>NUCLEOTIDE SEQUENCE [LARGE SCALE GENOMIC DNA]</scope>
    <source>
        <strain evidence="1 2">HTCC2143</strain>
    </source>
</reference>
<evidence type="ECO:0000313" key="2">
    <source>
        <dbReference type="Proteomes" id="UP000004931"/>
    </source>
</evidence>
<organism evidence="1 2">
    <name type="scientific">marine gamma proteobacterium HTCC2143</name>
    <dbReference type="NCBI Taxonomy" id="247633"/>
    <lineage>
        <taxon>Bacteria</taxon>
        <taxon>Pseudomonadati</taxon>
        <taxon>Pseudomonadota</taxon>
        <taxon>Gammaproteobacteria</taxon>
        <taxon>Cellvibrionales</taxon>
        <taxon>Spongiibacteraceae</taxon>
        <taxon>BD1-7 clade</taxon>
    </lineage>
</organism>
<dbReference type="AlphaFoldDB" id="A0YCZ2"/>
<comment type="caution">
    <text evidence="1">The sequence shown here is derived from an EMBL/GenBank/DDBJ whole genome shotgun (WGS) entry which is preliminary data.</text>
</comment>
<dbReference type="eggNOG" id="COG4983">
    <property type="taxonomic scope" value="Bacteria"/>
</dbReference>
<sequence length="164" mass="18198">MSYVINFEAVPEELKTLPQWVCWKAVVRPNGKITKVPMNPLTGIKASSINSKTWASFDKAATGMNRHGYDGIGFVFVRGDGLVGVDLDNCMRSHGQLETWAQDIVDRLDSYTEVSPSGNGVHIICYSGASGLSYNKDGREMYSEGRYFTVTGNEYYVRGHSNEN</sequence>
<name>A0YCZ2_9GAMM</name>
<accession>A0YCZ2</accession>
<keyword evidence="2" id="KW-1185">Reference proteome</keyword>
<proteinExistence type="predicted"/>
<dbReference type="Proteomes" id="UP000004931">
    <property type="component" value="Unassembled WGS sequence"/>
</dbReference>
<evidence type="ECO:0008006" key="3">
    <source>
        <dbReference type="Google" id="ProtNLM"/>
    </source>
</evidence>
<evidence type="ECO:0000313" key="1">
    <source>
        <dbReference type="EMBL" id="EAW31095.1"/>
    </source>
</evidence>
<dbReference type="EMBL" id="AAVT01000004">
    <property type="protein sequence ID" value="EAW31095.1"/>
    <property type="molecule type" value="Genomic_DNA"/>
</dbReference>